<feature type="region of interest" description="Disordered" evidence="1">
    <location>
        <begin position="105"/>
        <end position="125"/>
    </location>
</feature>
<keyword evidence="3" id="KW-1185">Reference proteome</keyword>
<comment type="caution">
    <text evidence="2">The sequence shown here is derived from an EMBL/GenBank/DDBJ whole genome shotgun (WGS) entry which is preliminary data.</text>
</comment>
<evidence type="ECO:0000256" key="1">
    <source>
        <dbReference type="SAM" id="MobiDB-lite"/>
    </source>
</evidence>
<proteinExistence type="predicted"/>
<accession>A0AAD7I200</accession>
<name>A0AAD7I200_9AGAR</name>
<evidence type="ECO:0000313" key="3">
    <source>
        <dbReference type="Proteomes" id="UP001215598"/>
    </source>
</evidence>
<dbReference type="AlphaFoldDB" id="A0AAD7I200"/>
<evidence type="ECO:0000313" key="2">
    <source>
        <dbReference type="EMBL" id="KAJ7732108.1"/>
    </source>
</evidence>
<organism evidence="2 3">
    <name type="scientific">Mycena metata</name>
    <dbReference type="NCBI Taxonomy" id="1033252"/>
    <lineage>
        <taxon>Eukaryota</taxon>
        <taxon>Fungi</taxon>
        <taxon>Dikarya</taxon>
        <taxon>Basidiomycota</taxon>
        <taxon>Agaricomycotina</taxon>
        <taxon>Agaricomycetes</taxon>
        <taxon>Agaricomycetidae</taxon>
        <taxon>Agaricales</taxon>
        <taxon>Marasmiineae</taxon>
        <taxon>Mycenaceae</taxon>
        <taxon>Mycena</taxon>
    </lineage>
</organism>
<sequence length="471" mass="52396">MAVIAHWPHHPGAERQRRNYSAVLAPTSAPVPSPRAVHIAPRTRPRSWLVAAEAPDRGRFPASRVGKEDVAEVVGWAAKTARWGAKREQDVDVSVAYELREAISQSKDEERIQPSHHLPHLPAPPAHYPIPDPQTREFACEGTRSRRLALFAQRISATVREIRQGWARAPERIVPSSPIYISIKKGMFLKQESGAGSLQMMMLQRRSTPASSPSKTPVGWRNAASVKTLGVKLREDVSRRGQKDRRGHHHLDHIRVFPLPPKYIAIRAIVSDRSPPAWKRSGGRSKLWMKSVPWDEQIIGREDLHESRVESERKRWKMKLLENISTVLFKKAARGDAGYNAKTIGPAEELAAKLLASVSNAYEDDLDVEIERRDRRAIEEAAAGEGRGHESGMGMGESGLDGDNVVAWKRAWAEKRRSIAAVGVWQGVAYKGGTEMSVADSRGTDTSMNPSEKGVRLFCSNFCFRVAANLA</sequence>
<gene>
    <name evidence="2" type="ORF">B0H16DRAFT_1468675</name>
</gene>
<dbReference type="EMBL" id="JARKIB010000147">
    <property type="protein sequence ID" value="KAJ7732108.1"/>
    <property type="molecule type" value="Genomic_DNA"/>
</dbReference>
<reference evidence="2" key="1">
    <citation type="submission" date="2023-03" db="EMBL/GenBank/DDBJ databases">
        <title>Massive genome expansion in bonnet fungi (Mycena s.s.) driven by repeated elements and novel gene families across ecological guilds.</title>
        <authorList>
            <consortium name="Lawrence Berkeley National Laboratory"/>
            <person name="Harder C.B."/>
            <person name="Miyauchi S."/>
            <person name="Viragh M."/>
            <person name="Kuo A."/>
            <person name="Thoen E."/>
            <person name="Andreopoulos B."/>
            <person name="Lu D."/>
            <person name="Skrede I."/>
            <person name="Drula E."/>
            <person name="Henrissat B."/>
            <person name="Morin E."/>
            <person name="Kohler A."/>
            <person name="Barry K."/>
            <person name="LaButti K."/>
            <person name="Morin E."/>
            <person name="Salamov A."/>
            <person name="Lipzen A."/>
            <person name="Mereny Z."/>
            <person name="Hegedus B."/>
            <person name="Baldrian P."/>
            <person name="Stursova M."/>
            <person name="Weitz H."/>
            <person name="Taylor A."/>
            <person name="Grigoriev I.V."/>
            <person name="Nagy L.G."/>
            <person name="Martin F."/>
            <person name="Kauserud H."/>
        </authorList>
    </citation>
    <scope>NUCLEOTIDE SEQUENCE</scope>
    <source>
        <strain evidence="2">CBHHK182m</strain>
    </source>
</reference>
<dbReference type="Proteomes" id="UP001215598">
    <property type="component" value="Unassembled WGS sequence"/>
</dbReference>
<protein>
    <submittedName>
        <fullName evidence="2">Uncharacterized protein</fullName>
    </submittedName>
</protein>